<evidence type="ECO:0008006" key="2">
    <source>
        <dbReference type="Google" id="ProtNLM"/>
    </source>
</evidence>
<dbReference type="AlphaFoldDB" id="X1EEE0"/>
<dbReference type="Gene3D" id="3.40.50.261">
    <property type="entry name" value="Succinyl-CoA synthetase domains"/>
    <property type="match status" value="1"/>
</dbReference>
<dbReference type="InterPro" id="IPR016102">
    <property type="entry name" value="Succinyl-CoA_synth-like"/>
</dbReference>
<organism evidence="1">
    <name type="scientific">marine sediment metagenome</name>
    <dbReference type="NCBI Taxonomy" id="412755"/>
    <lineage>
        <taxon>unclassified sequences</taxon>
        <taxon>metagenomes</taxon>
        <taxon>ecological metagenomes</taxon>
    </lineage>
</organism>
<dbReference type="PANTHER" id="PTHR42793">
    <property type="entry name" value="COA BINDING DOMAIN CONTAINING PROTEIN"/>
    <property type="match status" value="1"/>
</dbReference>
<name>X1EEE0_9ZZZZ</name>
<evidence type="ECO:0000313" key="1">
    <source>
        <dbReference type="EMBL" id="GAH18730.1"/>
    </source>
</evidence>
<feature type="non-terminal residue" evidence="1">
    <location>
        <position position="1"/>
    </location>
</feature>
<protein>
    <recommendedName>
        <fullName evidence="2">Succinyl-CoA synthetase-like flavodoxin domain-containing protein</fullName>
    </recommendedName>
</protein>
<comment type="caution">
    <text evidence="1">The sequence shown here is derived from an EMBL/GenBank/DDBJ whole genome shotgun (WGS) entry which is preliminary data.</text>
</comment>
<dbReference type="SUPFAM" id="SSF52210">
    <property type="entry name" value="Succinyl-CoA synthetase domains"/>
    <property type="match status" value="1"/>
</dbReference>
<gene>
    <name evidence="1" type="ORF">S03H2_06451</name>
</gene>
<accession>X1EEE0</accession>
<reference evidence="1" key="1">
    <citation type="journal article" date="2014" name="Front. Microbiol.">
        <title>High frequency of phylogenetically diverse reductive dehalogenase-homologous genes in deep subseafloor sedimentary metagenomes.</title>
        <authorList>
            <person name="Kawai M."/>
            <person name="Futagami T."/>
            <person name="Toyoda A."/>
            <person name="Takaki Y."/>
            <person name="Nishi S."/>
            <person name="Hori S."/>
            <person name="Arai W."/>
            <person name="Tsubouchi T."/>
            <person name="Morono Y."/>
            <person name="Uchiyama I."/>
            <person name="Ito T."/>
            <person name="Fujiyama A."/>
            <person name="Inagaki F."/>
            <person name="Takami H."/>
        </authorList>
    </citation>
    <scope>NUCLEOTIDE SEQUENCE</scope>
    <source>
        <strain evidence="1">Expedition CK06-06</strain>
    </source>
</reference>
<sequence length="200" mass="22565">AEESLKTAGGLAVQNYIELFEFSKLFLWLPKPGGNKLGIIGPSSGAILLIVREMRKQGLSLAKPSQVSQDLISMKIGGSTCEYGNPVDYWPPKKFIGTEICTIYYLGSEILLNDDDVDGLILALEFFQEIEFDFYIFSKIKEKFPNKPIITLLIQAEQEGAKRVVDIATELKIPVFENEVERAVRGYAMLLKYYKDIKKE</sequence>
<dbReference type="PANTHER" id="PTHR42793:SF1">
    <property type="entry name" value="PEPTIDYL-LYSINE N-ACETYLTRANSFERASE PATZ"/>
    <property type="match status" value="1"/>
</dbReference>
<proteinExistence type="predicted"/>
<dbReference type="EMBL" id="BARU01002825">
    <property type="protein sequence ID" value="GAH18730.1"/>
    <property type="molecule type" value="Genomic_DNA"/>
</dbReference>